<keyword evidence="3" id="KW-1185">Reference proteome</keyword>
<feature type="region of interest" description="Disordered" evidence="1">
    <location>
        <begin position="46"/>
        <end position="65"/>
    </location>
</feature>
<protein>
    <submittedName>
        <fullName evidence="2">Uncharacterized protein</fullName>
    </submittedName>
</protein>
<feature type="compositionally biased region" description="Polar residues" evidence="1">
    <location>
        <begin position="146"/>
        <end position="159"/>
    </location>
</feature>
<dbReference type="AlphaFoldDB" id="A0A8R1IFE2"/>
<organism evidence="2 3">
    <name type="scientific">Caenorhabditis japonica</name>
    <dbReference type="NCBI Taxonomy" id="281687"/>
    <lineage>
        <taxon>Eukaryota</taxon>
        <taxon>Metazoa</taxon>
        <taxon>Ecdysozoa</taxon>
        <taxon>Nematoda</taxon>
        <taxon>Chromadorea</taxon>
        <taxon>Rhabditida</taxon>
        <taxon>Rhabditina</taxon>
        <taxon>Rhabditomorpha</taxon>
        <taxon>Rhabditoidea</taxon>
        <taxon>Rhabditidae</taxon>
        <taxon>Peloderinae</taxon>
        <taxon>Caenorhabditis</taxon>
    </lineage>
</organism>
<feature type="region of interest" description="Disordered" evidence="1">
    <location>
        <begin position="71"/>
        <end position="163"/>
    </location>
</feature>
<sequence>MDQPTAIDSIRNSVCNAPFYHGHFRSDKGKVFKFKRANQLLRSPLFETGGSTASPGAEDGQPDGKLFNFPVKTTDSRVPHATVLSSERPSPNTSVSDKSMKRIRDMSTIIENQRRKRIRRSRYVKEEQNREEEERKYHRRQARPIKQSNTREIYATSSNNRDRSARWIDPTRRIIRSMSASQHLRVNAFMMKPAATIPILSGTNKENFQENELEKQNSQAILRTKPPVYPMDTAEREQFCEDFSNKFEENGTFPKIPQNT</sequence>
<evidence type="ECO:0000256" key="1">
    <source>
        <dbReference type="SAM" id="MobiDB-lite"/>
    </source>
</evidence>
<feature type="compositionally biased region" description="Polar residues" evidence="1">
    <location>
        <begin position="83"/>
        <end position="97"/>
    </location>
</feature>
<feature type="compositionally biased region" description="Basic and acidic residues" evidence="1">
    <location>
        <begin position="123"/>
        <end position="136"/>
    </location>
</feature>
<reference evidence="2" key="2">
    <citation type="submission" date="2022-06" db="UniProtKB">
        <authorList>
            <consortium name="EnsemblMetazoa"/>
        </authorList>
    </citation>
    <scope>IDENTIFICATION</scope>
    <source>
        <strain evidence="2">DF5081</strain>
    </source>
</reference>
<name>A0A8R1IFE2_CAEJA</name>
<proteinExistence type="predicted"/>
<evidence type="ECO:0000313" key="2">
    <source>
        <dbReference type="EnsemblMetazoa" id="CJA27810.1"/>
    </source>
</evidence>
<reference evidence="3" key="1">
    <citation type="submission" date="2010-08" db="EMBL/GenBank/DDBJ databases">
        <authorList>
            <consortium name="Caenorhabditis japonica Sequencing Consortium"/>
            <person name="Wilson R.K."/>
        </authorList>
    </citation>
    <scope>NUCLEOTIDE SEQUENCE [LARGE SCALE GENOMIC DNA]</scope>
    <source>
        <strain evidence="3">DF5081</strain>
    </source>
</reference>
<evidence type="ECO:0000313" key="3">
    <source>
        <dbReference type="Proteomes" id="UP000005237"/>
    </source>
</evidence>
<dbReference type="Proteomes" id="UP000005237">
    <property type="component" value="Unassembled WGS sequence"/>
</dbReference>
<dbReference type="EnsemblMetazoa" id="CJA27810.1">
    <property type="protein sequence ID" value="CJA27810.1"/>
    <property type="gene ID" value="WBGene00183383"/>
</dbReference>
<accession>A0A8R1IFE2</accession>